<dbReference type="Proteomes" id="UP000177269">
    <property type="component" value="Unassembled WGS sequence"/>
</dbReference>
<accession>A0A1G2NZE4</accession>
<sequence>MTDTDMLMEIPKKRIVARVMDGPDGKPIIAVFVVARIHGSYFVKLISTREIQTGQHDVCLLNESHKLECGVCRKIPHSDAIVSPYISLDFFVSQMTRAPSKG</sequence>
<organism evidence="1 2">
    <name type="scientific">Candidatus Taylorbacteria bacterium RIFCSPLOWO2_12_FULL_43_20</name>
    <dbReference type="NCBI Taxonomy" id="1802332"/>
    <lineage>
        <taxon>Bacteria</taxon>
        <taxon>Candidatus Tayloriibacteriota</taxon>
    </lineage>
</organism>
<gene>
    <name evidence="1" type="ORF">A3G52_00755</name>
</gene>
<evidence type="ECO:0000313" key="1">
    <source>
        <dbReference type="EMBL" id="OHA41466.1"/>
    </source>
</evidence>
<name>A0A1G2NZE4_9BACT</name>
<proteinExistence type="predicted"/>
<reference evidence="1 2" key="1">
    <citation type="journal article" date="2016" name="Nat. Commun.">
        <title>Thousands of microbial genomes shed light on interconnected biogeochemical processes in an aquifer system.</title>
        <authorList>
            <person name="Anantharaman K."/>
            <person name="Brown C.T."/>
            <person name="Hug L.A."/>
            <person name="Sharon I."/>
            <person name="Castelle C.J."/>
            <person name="Probst A.J."/>
            <person name="Thomas B.C."/>
            <person name="Singh A."/>
            <person name="Wilkins M.J."/>
            <person name="Karaoz U."/>
            <person name="Brodie E.L."/>
            <person name="Williams K.H."/>
            <person name="Hubbard S.S."/>
            <person name="Banfield J.F."/>
        </authorList>
    </citation>
    <scope>NUCLEOTIDE SEQUENCE [LARGE SCALE GENOMIC DNA]</scope>
</reference>
<dbReference type="EMBL" id="MHSK01000032">
    <property type="protein sequence ID" value="OHA41466.1"/>
    <property type="molecule type" value="Genomic_DNA"/>
</dbReference>
<dbReference type="AlphaFoldDB" id="A0A1G2NZE4"/>
<comment type="caution">
    <text evidence="1">The sequence shown here is derived from an EMBL/GenBank/DDBJ whole genome shotgun (WGS) entry which is preliminary data.</text>
</comment>
<protein>
    <submittedName>
        <fullName evidence="1">Uncharacterized protein</fullName>
    </submittedName>
</protein>
<evidence type="ECO:0000313" key="2">
    <source>
        <dbReference type="Proteomes" id="UP000177269"/>
    </source>
</evidence>